<dbReference type="RefSeq" id="WP_176852765.1">
    <property type="nucleotide sequence ID" value="NZ_JABCJD010000001.1"/>
</dbReference>
<dbReference type="AlphaFoldDB" id="A0A850Q660"/>
<proteinExistence type="predicted"/>
<evidence type="ECO:0000313" key="3">
    <source>
        <dbReference type="Proteomes" id="UP000523601"/>
    </source>
</evidence>
<dbReference type="EMBL" id="JABCJE010000001">
    <property type="protein sequence ID" value="NVO22035.1"/>
    <property type="molecule type" value="Genomic_DNA"/>
</dbReference>
<evidence type="ECO:0000313" key="4">
    <source>
        <dbReference type="Proteomes" id="UP000592216"/>
    </source>
</evidence>
<dbReference type="Proteomes" id="UP000592216">
    <property type="component" value="Unassembled WGS sequence"/>
</dbReference>
<dbReference type="Proteomes" id="UP000523601">
    <property type="component" value="Unassembled WGS sequence"/>
</dbReference>
<name>A0A850Q660_9RHOB</name>
<evidence type="ECO:0000313" key="1">
    <source>
        <dbReference type="EMBL" id="NVO22035.1"/>
    </source>
</evidence>
<organism evidence="1 4">
    <name type="scientific">Donghicola mangrovi</name>
    <dbReference type="NCBI Taxonomy" id="2729614"/>
    <lineage>
        <taxon>Bacteria</taxon>
        <taxon>Pseudomonadati</taxon>
        <taxon>Pseudomonadota</taxon>
        <taxon>Alphaproteobacteria</taxon>
        <taxon>Rhodobacterales</taxon>
        <taxon>Roseobacteraceae</taxon>
        <taxon>Donghicola</taxon>
    </lineage>
</organism>
<comment type="caution">
    <text evidence="1">The sequence shown here is derived from an EMBL/GenBank/DDBJ whole genome shotgun (WGS) entry which is preliminary data.</text>
</comment>
<sequence length="186" mass="19122">MRRTVRALLILVGVIIAASCDRLPLVNDKPRTITLAGGEVVLAAPAGYCIDTGNSKDQGVQGGFALISSCRSLLGVAATPAIITVSVGPKVSVEQVSSAAFANALGNPAVLASEETDMVSLLHIANGGQETLPGGDERYWRAIRVVSGRLVSMALYAPKGASEAQANGSIILKTLANNLYVPGPQV</sequence>
<accession>A0A850Q660</accession>
<keyword evidence="3" id="KW-1185">Reference proteome</keyword>
<reference evidence="3 4" key="1">
    <citation type="submission" date="2020-04" db="EMBL/GenBank/DDBJ databases">
        <title>Donghicola sp., a member of the Rhodobacteraceae family isolated from mangrove forest in Thailand.</title>
        <authorList>
            <person name="Charoenyingcharoen P."/>
            <person name="Yukphan P."/>
        </authorList>
    </citation>
    <scope>NUCLEOTIDE SEQUENCE [LARGE SCALE GENOMIC DNA]</scope>
    <source>
        <strain evidence="1 4">B5-SW-15</strain>
        <strain evidence="2 3">C2-DW-16</strain>
    </source>
</reference>
<dbReference type="EMBL" id="JABCJD010000001">
    <property type="protein sequence ID" value="NVO26374.1"/>
    <property type="molecule type" value="Genomic_DNA"/>
</dbReference>
<gene>
    <name evidence="2" type="ORF">HJ526_02985</name>
    <name evidence="1" type="ORF">HJ536_01585</name>
</gene>
<dbReference type="PROSITE" id="PS51257">
    <property type="entry name" value="PROKAR_LIPOPROTEIN"/>
    <property type="match status" value="1"/>
</dbReference>
<evidence type="ECO:0000313" key="2">
    <source>
        <dbReference type="EMBL" id="NVO26374.1"/>
    </source>
</evidence>
<protein>
    <submittedName>
        <fullName evidence="1">Uncharacterized protein</fullName>
    </submittedName>
</protein>